<gene>
    <name evidence="2" type="ORF">GCM10011506_15240</name>
</gene>
<dbReference type="Pfam" id="PF03572">
    <property type="entry name" value="Peptidase_S41"/>
    <property type="match status" value="1"/>
</dbReference>
<dbReference type="RefSeq" id="WP_188461946.1">
    <property type="nucleotide sequence ID" value="NZ_BAABHU010000004.1"/>
</dbReference>
<dbReference type="CDD" id="cd07561">
    <property type="entry name" value="Peptidase_S41_CPP_like"/>
    <property type="match status" value="1"/>
</dbReference>
<feature type="domain" description="PDZ" evidence="1">
    <location>
        <begin position="85"/>
        <end position="171"/>
    </location>
</feature>
<evidence type="ECO:0000259" key="1">
    <source>
        <dbReference type="PROSITE" id="PS50106"/>
    </source>
</evidence>
<comment type="caution">
    <text evidence="2">The sequence shown here is derived from an EMBL/GenBank/DDBJ whole genome shotgun (WGS) entry which is preliminary data.</text>
</comment>
<dbReference type="InterPro" id="IPR036034">
    <property type="entry name" value="PDZ_sf"/>
</dbReference>
<dbReference type="PANTHER" id="PTHR32060:SF30">
    <property type="entry name" value="CARBOXY-TERMINAL PROCESSING PROTEASE CTPA"/>
    <property type="match status" value="1"/>
</dbReference>
<sequence>MKQFQLLLTLLLIINLLGCKEDDVNSETGSGSNEYVNNWIYDEMSLYYYWNNELPGKQNTGKDPGEYFRSLLSDKDRFSWIQPNFIELLNSLQGVNKEAGYEFILYLDSNRPNGVLGHISYVKKGSPASGNNLKRGDVFTEVNGTPLTIDNYLNLLDAISETHTLTLFRYKETSNRFESLGQQQFSTLEFAENPNYLDTVYTVNGKKIGYYVYNFFATGPTASNTQYLQEMDEIFQNFKGEGIQHLILDLRYNGGGAESATINLASLVGANISSENIFVKRDYNEGLKQAIIDQEGAASLNRKFIDKAANIGNSLQGPELTVLTSSRTASASELLINGLLPFMDIYIIGDTTVGKNVGSTTFYEEDNPENTWGMQPIITKSFNSLNNSDYDKGFIPNIALKDNDLVVKQLGDQEEFLLNAAINYITAGSPLARKESAKSFPSKSIYSSISNKRAFGIYNLDELKLLK</sequence>
<dbReference type="InterPro" id="IPR041613">
    <property type="entry name" value="Pept_S41_N"/>
</dbReference>
<evidence type="ECO:0000313" key="3">
    <source>
        <dbReference type="Proteomes" id="UP000636010"/>
    </source>
</evidence>
<dbReference type="InterPro" id="IPR005151">
    <property type="entry name" value="Tail-specific_protease"/>
</dbReference>
<proteinExistence type="predicted"/>
<dbReference type="Pfam" id="PF18294">
    <property type="entry name" value="Pept_S41_N"/>
    <property type="match status" value="1"/>
</dbReference>
<protein>
    <submittedName>
        <fullName evidence="2">Peptidase S41</fullName>
    </submittedName>
</protein>
<evidence type="ECO:0000313" key="2">
    <source>
        <dbReference type="EMBL" id="GGC30760.1"/>
    </source>
</evidence>
<reference evidence="3" key="1">
    <citation type="journal article" date="2019" name="Int. J. Syst. Evol. Microbiol.">
        <title>The Global Catalogue of Microorganisms (GCM) 10K type strain sequencing project: providing services to taxonomists for standard genome sequencing and annotation.</title>
        <authorList>
            <consortium name="The Broad Institute Genomics Platform"/>
            <consortium name="The Broad Institute Genome Sequencing Center for Infectious Disease"/>
            <person name="Wu L."/>
            <person name="Ma J."/>
        </authorList>
    </citation>
    <scope>NUCLEOTIDE SEQUENCE [LARGE SCALE GENOMIC DNA]</scope>
    <source>
        <strain evidence="3">CGMCC 1.10832</strain>
    </source>
</reference>
<dbReference type="Proteomes" id="UP000636010">
    <property type="component" value="Unassembled WGS sequence"/>
</dbReference>
<name>A0ABQ1LXE0_9BACT</name>
<dbReference type="EMBL" id="BMEC01000004">
    <property type="protein sequence ID" value="GGC30760.1"/>
    <property type="molecule type" value="Genomic_DNA"/>
</dbReference>
<accession>A0ABQ1LXE0</accession>
<dbReference type="InterPro" id="IPR029045">
    <property type="entry name" value="ClpP/crotonase-like_dom_sf"/>
</dbReference>
<dbReference type="SUPFAM" id="SSF50156">
    <property type="entry name" value="PDZ domain-like"/>
    <property type="match status" value="1"/>
</dbReference>
<dbReference type="PROSITE" id="PS50106">
    <property type="entry name" value="PDZ"/>
    <property type="match status" value="1"/>
</dbReference>
<dbReference type="InterPro" id="IPR001478">
    <property type="entry name" value="PDZ"/>
</dbReference>
<dbReference type="PANTHER" id="PTHR32060">
    <property type="entry name" value="TAIL-SPECIFIC PROTEASE"/>
    <property type="match status" value="1"/>
</dbReference>
<organism evidence="2 3">
    <name type="scientific">Marivirga lumbricoides</name>
    <dbReference type="NCBI Taxonomy" id="1046115"/>
    <lineage>
        <taxon>Bacteria</taxon>
        <taxon>Pseudomonadati</taxon>
        <taxon>Bacteroidota</taxon>
        <taxon>Cytophagia</taxon>
        <taxon>Cytophagales</taxon>
        <taxon>Marivirgaceae</taxon>
        <taxon>Marivirga</taxon>
    </lineage>
</organism>
<dbReference type="Gene3D" id="2.30.42.10">
    <property type="match status" value="1"/>
</dbReference>
<dbReference type="Gene3D" id="3.90.226.10">
    <property type="entry name" value="2-enoyl-CoA Hydratase, Chain A, domain 1"/>
    <property type="match status" value="1"/>
</dbReference>
<keyword evidence="3" id="KW-1185">Reference proteome</keyword>
<dbReference type="SUPFAM" id="SSF52096">
    <property type="entry name" value="ClpP/crotonase"/>
    <property type="match status" value="1"/>
</dbReference>
<dbReference type="Gene3D" id="3.30.750.170">
    <property type="match status" value="1"/>
</dbReference>